<dbReference type="SMART" id="SM00421">
    <property type="entry name" value="HTH_LUXR"/>
    <property type="match status" value="1"/>
</dbReference>
<dbReference type="PANTHER" id="PTHR34293:SF1">
    <property type="entry name" value="HTH-TYPE TRANSCRIPTIONAL REGULATOR TRMBL2"/>
    <property type="match status" value="1"/>
</dbReference>
<proteinExistence type="predicted"/>
<feature type="domain" description="HTH luxR-type" evidence="1">
    <location>
        <begin position="264"/>
        <end position="315"/>
    </location>
</feature>
<dbReference type="InterPro" id="IPR036388">
    <property type="entry name" value="WH-like_DNA-bd_sf"/>
</dbReference>
<dbReference type="InterPro" id="IPR016032">
    <property type="entry name" value="Sig_transdc_resp-reg_C-effctor"/>
</dbReference>
<evidence type="ECO:0000313" key="2">
    <source>
        <dbReference type="EMBL" id="GLI27786.1"/>
    </source>
</evidence>
<dbReference type="InterPro" id="IPR000792">
    <property type="entry name" value="Tscrpt_reg_LuxR_C"/>
</dbReference>
<organism evidence="2 3">
    <name type="scientific">Agromyces rhizosphaerae</name>
    <dbReference type="NCBI Taxonomy" id="88374"/>
    <lineage>
        <taxon>Bacteria</taxon>
        <taxon>Bacillati</taxon>
        <taxon>Actinomycetota</taxon>
        <taxon>Actinomycetes</taxon>
        <taxon>Micrococcales</taxon>
        <taxon>Microbacteriaceae</taxon>
        <taxon>Agromyces</taxon>
    </lineage>
</organism>
<dbReference type="GO" id="GO:0006355">
    <property type="term" value="P:regulation of DNA-templated transcription"/>
    <property type="evidence" value="ECO:0007669"/>
    <property type="project" value="InterPro"/>
</dbReference>
<evidence type="ECO:0000259" key="1">
    <source>
        <dbReference type="SMART" id="SM00421"/>
    </source>
</evidence>
<dbReference type="InterPro" id="IPR051797">
    <property type="entry name" value="TrmB-like"/>
</dbReference>
<dbReference type="AlphaFoldDB" id="A0A9W6CXF1"/>
<reference evidence="2" key="1">
    <citation type="submission" date="2022-12" db="EMBL/GenBank/DDBJ databases">
        <title>Reference genome sequencing for broad-spectrum identification of bacterial and archaeal isolates by mass spectrometry.</title>
        <authorList>
            <person name="Sekiguchi Y."/>
            <person name="Tourlousse D.M."/>
        </authorList>
    </citation>
    <scope>NUCLEOTIDE SEQUENCE</scope>
    <source>
        <strain evidence="2">14</strain>
    </source>
</reference>
<dbReference type="GO" id="GO:0003677">
    <property type="term" value="F:DNA binding"/>
    <property type="evidence" value="ECO:0007669"/>
    <property type="project" value="InterPro"/>
</dbReference>
<dbReference type="Gene3D" id="1.10.10.10">
    <property type="entry name" value="Winged helix-like DNA-binding domain superfamily/Winged helix DNA-binding domain"/>
    <property type="match status" value="2"/>
</dbReference>
<gene>
    <name evidence="2" type="ORF">ARHIZOSPH14_20280</name>
</gene>
<protein>
    <recommendedName>
        <fullName evidence="1">HTH luxR-type domain-containing protein</fullName>
    </recommendedName>
</protein>
<dbReference type="EMBL" id="BSDP01000001">
    <property type="protein sequence ID" value="GLI27786.1"/>
    <property type="molecule type" value="Genomic_DNA"/>
</dbReference>
<name>A0A9W6CXF1_9MICO</name>
<accession>A0A9W6CXF1</accession>
<dbReference type="PANTHER" id="PTHR34293">
    <property type="entry name" value="HTH-TYPE TRANSCRIPTIONAL REGULATOR TRMBL2"/>
    <property type="match status" value="1"/>
</dbReference>
<dbReference type="SUPFAM" id="SSF46894">
    <property type="entry name" value="C-terminal effector domain of the bipartite response regulators"/>
    <property type="match status" value="1"/>
</dbReference>
<dbReference type="RefSeq" id="WP_281884611.1">
    <property type="nucleotide sequence ID" value="NZ_BSDP01000001.1"/>
</dbReference>
<dbReference type="Proteomes" id="UP001144396">
    <property type="component" value="Unassembled WGS sequence"/>
</dbReference>
<evidence type="ECO:0000313" key="3">
    <source>
        <dbReference type="Proteomes" id="UP001144396"/>
    </source>
</evidence>
<sequence>MLDVIGLDASHTAVYRAILAEPATRVADLAEHPELAGVDLPQVIDALEQGGLVARRATDRECLVASPPSIALRPLLLEHERGLTAAHEALVQLSELYRASSARTSDGDVVERVFGRTAIRQRVSQLQAAAATSIDLFVRDDSMLRGPGENVEETRALARGVRYRVLVETTVLERLGIVGTARTSARIGEEIRATGRLPARLVVSDRSSALLWTPSADGAEEPTALLLHAGALLDLVVAAFEQHWRLATTVTSEGELRSGDDSCTDTDLLRLLLLGLTDAAAAAELGISVRTVQRRIAALMDAAGVGTRIQLGAEAVRRGWV</sequence>
<comment type="caution">
    <text evidence="2">The sequence shown here is derived from an EMBL/GenBank/DDBJ whole genome shotgun (WGS) entry which is preliminary data.</text>
</comment>
<keyword evidence="3" id="KW-1185">Reference proteome</keyword>